<dbReference type="OrthoDB" id="539088at2759"/>
<reference evidence="2" key="1">
    <citation type="journal article" date="2020" name="bioRxiv">
        <title>Comparative genomics of Chlamydomonas.</title>
        <authorList>
            <person name="Craig R.J."/>
            <person name="Hasan A.R."/>
            <person name="Ness R.W."/>
            <person name="Keightley P.D."/>
        </authorList>
    </citation>
    <scope>NUCLEOTIDE SEQUENCE</scope>
    <source>
        <strain evidence="2">SAG 7.73</strain>
    </source>
</reference>
<protein>
    <recommendedName>
        <fullName evidence="4">BTB domain-containing protein</fullName>
    </recommendedName>
</protein>
<proteinExistence type="predicted"/>
<dbReference type="Proteomes" id="UP000650467">
    <property type="component" value="Unassembled WGS sequence"/>
</dbReference>
<accession>A0A835T7M6</accession>
<evidence type="ECO:0000313" key="2">
    <source>
        <dbReference type="EMBL" id="KAG2440213.1"/>
    </source>
</evidence>
<organism evidence="2 3">
    <name type="scientific">Chlamydomonas incerta</name>
    <dbReference type="NCBI Taxonomy" id="51695"/>
    <lineage>
        <taxon>Eukaryota</taxon>
        <taxon>Viridiplantae</taxon>
        <taxon>Chlorophyta</taxon>
        <taxon>core chlorophytes</taxon>
        <taxon>Chlorophyceae</taxon>
        <taxon>CS clade</taxon>
        <taxon>Chlamydomonadales</taxon>
        <taxon>Chlamydomonadaceae</taxon>
        <taxon>Chlamydomonas</taxon>
    </lineage>
</organism>
<evidence type="ECO:0000313" key="3">
    <source>
        <dbReference type="Proteomes" id="UP000650467"/>
    </source>
</evidence>
<feature type="region of interest" description="Disordered" evidence="1">
    <location>
        <begin position="32"/>
        <end position="52"/>
    </location>
</feature>
<gene>
    <name evidence="2" type="ORF">HXX76_004325</name>
</gene>
<evidence type="ECO:0000256" key="1">
    <source>
        <dbReference type="SAM" id="MobiDB-lite"/>
    </source>
</evidence>
<dbReference type="Gene3D" id="3.30.710.10">
    <property type="entry name" value="Potassium Channel Kv1.1, Chain A"/>
    <property type="match status" value="1"/>
</dbReference>
<keyword evidence="3" id="KW-1185">Reference proteome</keyword>
<dbReference type="InterPro" id="IPR011333">
    <property type="entry name" value="SKP1/BTB/POZ_sf"/>
</dbReference>
<evidence type="ECO:0008006" key="4">
    <source>
        <dbReference type="Google" id="ProtNLM"/>
    </source>
</evidence>
<dbReference type="EMBL" id="JAEHOC010000007">
    <property type="protein sequence ID" value="KAG2440213.1"/>
    <property type="molecule type" value="Genomic_DNA"/>
</dbReference>
<comment type="caution">
    <text evidence="2">The sequence shown here is derived from an EMBL/GenBank/DDBJ whole genome shotgun (WGS) entry which is preliminary data.</text>
</comment>
<name>A0A835T7M6_CHLIN</name>
<feature type="region of interest" description="Disordered" evidence="1">
    <location>
        <begin position="259"/>
        <end position="293"/>
    </location>
</feature>
<dbReference type="AlphaFoldDB" id="A0A835T7M6"/>
<sequence>MAAANSEPEEQCPPAAPGSCLLTLAFKDAEPAAAAGAAPAGQPPPKTQTQQPLQVDRALLWHASPVLRGAIEATCCGGGTAATTLTLVGDDPELWAAVLQLLQHTAPAVTWVRSGSGRSNVEALMELADKYDMAPLRTACASYMAAKVGVLDLRYPLDSPNNTLHAASLVERYSGYGSCGSGAGRGTSSGGSQQSTSDLEPYVDTISAAVDTALRPLTDLSGHDAHRRPLASDADAKAAASHVVSCLARLTQHSEYRKWVSEGVQGPSDGGSADGPQCDAGVADDGAGDARDA</sequence>